<dbReference type="AlphaFoldDB" id="A0A5E4MCZ0"/>
<accession>A0A5E4MCZ0</accession>
<name>A0A5E4MCZ0_9HEMI</name>
<proteinExistence type="inferred from homology"/>
<comment type="similarity">
    <text evidence="1">Belongs to the mTERF family.</text>
</comment>
<dbReference type="InterPro" id="IPR038538">
    <property type="entry name" value="MTERF_sf"/>
</dbReference>
<sequence>MNFLGMLVVNIFKTLKLSSSFGRPIKVHFSTKINEKKSKLKRDSLFENKTKLTNGFDSNKDEKYNECIKNGLTLNVISTNNWLYDMHIVHLRIGLKLLHKWKPRHIDDLLLLLQLPMTRLSYLTRKTMIESNIVPQGNRVYYFADNFEKKPQETCTYMMHYKFLFTRHFLTVDGIFKLLMENKVNKNDIWKDAWIFLYSPDQILQRLTRTKEANIIPKPWMFRCPEKVFDRTLTIKQENRVILNKDSTAQYLAKRLKVTENKIAYISLKYPTILRVNPTKLKEILDFLLSEGYNSSEILNVPRVFTHSISTLQDRLTEIRDLNGNASITNLCKNKSSYQELIGRLIIKTTKESTNL</sequence>
<evidence type="ECO:0000256" key="2">
    <source>
        <dbReference type="ARBA" id="ARBA00022946"/>
    </source>
</evidence>
<dbReference type="OrthoDB" id="75923at2759"/>
<reference evidence="3 4" key="1">
    <citation type="submission" date="2019-08" db="EMBL/GenBank/DDBJ databases">
        <authorList>
            <person name="Alioto T."/>
            <person name="Alioto T."/>
            <person name="Gomez Garrido J."/>
        </authorList>
    </citation>
    <scope>NUCLEOTIDE SEQUENCE [LARGE SCALE GENOMIC DNA]</scope>
</reference>
<dbReference type="GO" id="GO:0006393">
    <property type="term" value="P:termination of mitochondrial transcription"/>
    <property type="evidence" value="ECO:0007669"/>
    <property type="project" value="TreeGrafter"/>
</dbReference>
<dbReference type="InterPro" id="IPR003690">
    <property type="entry name" value="MTERF"/>
</dbReference>
<dbReference type="Gene3D" id="1.25.70.10">
    <property type="entry name" value="Transcription termination factor 3, mitochondrial"/>
    <property type="match status" value="1"/>
</dbReference>
<evidence type="ECO:0000313" key="3">
    <source>
        <dbReference type="EMBL" id="VVC27133.1"/>
    </source>
</evidence>
<dbReference type="PANTHER" id="PTHR15437">
    <property type="entry name" value="TRANSCRIPTION TERMINATION FACTOR, MITOCHONDRIAL"/>
    <property type="match status" value="1"/>
</dbReference>
<dbReference type="Pfam" id="PF02536">
    <property type="entry name" value="mTERF"/>
    <property type="match status" value="1"/>
</dbReference>
<keyword evidence="4" id="KW-1185">Reference proteome</keyword>
<organism evidence="3 4">
    <name type="scientific">Cinara cedri</name>
    <dbReference type="NCBI Taxonomy" id="506608"/>
    <lineage>
        <taxon>Eukaryota</taxon>
        <taxon>Metazoa</taxon>
        <taxon>Ecdysozoa</taxon>
        <taxon>Arthropoda</taxon>
        <taxon>Hexapoda</taxon>
        <taxon>Insecta</taxon>
        <taxon>Pterygota</taxon>
        <taxon>Neoptera</taxon>
        <taxon>Paraneoptera</taxon>
        <taxon>Hemiptera</taxon>
        <taxon>Sternorrhyncha</taxon>
        <taxon>Aphidomorpha</taxon>
        <taxon>Aphidoidea</taxon>
        <taxon>Aphididae</taxon>
        <taxon>Lachninae</taxon>
        <taxon>Cinara</taxon>
    </lineage>
</organism>
<gene>
    <name evidence="3" type="ORF">CINCED_3A011191</name>
</gene>
<keyword evidence="2" id="KW-0809">Transit peptide</keyword>
<evidence type="ECO:0000256" key="1">
    <source>
        <dbReference type="ARBA" id="ARBA00007692"/>
    </source>
</evidence>
<dbReference type="Proteomes" id="UP000325440">
    <property type="component" value="Unassembled WGS sequence"/>
</dbReference>
<dbReference type="PANTHER" id="PTHR15437:SF6">
    <property type="entry name" value="TRANSCRIPTION TERMINATION FACTOR, MITOCHONDRIAL"/>
    <property type="match status" value="1"/>
</dbReference>
<dbReference type="GO" id="GO:0005759">
    <property type="term" value="C:mitochondrial matrix"/>
    <property type="evidence" value="ECO:0007669"/>
    <property type="project" value="TreeGrafter"/>
</dbReference>
<protein>
    <submittedName>
        <fullName evidence="3">Transcription termination factor, mitochondrial/chloroplastic</fullName>
    </submittedName>
</protein>
<dbReference type="GO" id="GO:0003676">
    <property type="term" value="F:nucleic acid binding"/>
    <property type="evidence" value="ECO:0007669"/>
    <property type="project" value="InterPro"/>
</dbReference>
<evidence type="ECO:0000313" key="4">
    <source>
        <dbReference type="Proteomes" id="UP000325440"/>
    </source>
</evidence>
<dbReference type="EMBL" id="CABPRJ010000063">
    <property type="protein sequence ID" value="VVC27133.1"/>
    <property type="molecule type" value="Genomic_DNA"/>
</dbReference>